<comment type="caution">
    <text evidence="7">The sequence shown here is derived from an EMBL/GenBank/DDBJ whole genome shotgun (WGS) entry which is preliminary data.</text>
</comment>
<feature type="transmembrane region" description="Helical" evidence="5">
    <location>
        <begin position="96"/>
        <end position="117"/>
    </location>
</feature>
<evidence type="ECO:0000313" key="7">
    <source>
        <dbReference type="EMBL" id="CAF1229107.1"/>
    </source>
</evidence>
<protein>
    <recommendedName>
        <fullName evidence="6">G-protein coupled receptors family 1 profile domain-containing protein</fullName>
    </recommendedName>
</protein>
<dbReference type="SUPFAM" id="SSF81321">
    <property type="entry name" value="Family A G protein-coupled receptor-like"/>
    <property type="match status" value="1"/>
</dbReference>
<evidence type="ECO:0000256" key="3">
    <source>
        <dbReference type="ARBA" id="ARBA00022989"/>
    </source>
</evidence>
<dbReference type="Gene3D" id="1.20.1070.10">
    <property type="entry name" value="Rhodopsin 7-helix transmembrane proteins"/>
    <property type="match status" value="1"/>
</dbReference>
<keyword evidence="2 5" id="KW-0812">Transmembrane</keyword>
<feature type="transmembrane region" description="Helical" evidence="5">
    <location>
        <begin position="189"/>
        <end position="209"/>
    </location>
</feature>
<comment type="subcellular location">
    <subcellularLocation>
        <location evidence="1">Membrane</location>
    </subcellularLocation>
</comment>
<dbReference type="PRINTS" id="PR00237">
    <property type="entry name" value="GPCRRHODOPSN"/>
</dbReference>
<feature type="transmembrane region" description="Helical" evidence="5">
    <location>
        <begin position="57"/>
        <end position="76"/>
    </location>
</feature>
<dbReference type="PANTHER" id="PTHR46641:SF25">
    <property type="entry name" value="CNMAMIDE RECEPTOR-RELATED"/>
    <property type="match status" value="1"/>
</dbReference>
<feature type="transmembrane region" description="Helical" evidence="5">
    <location>
        <begin position="138"/>
        <end position="162"/>
    </location>
</feature>
<dbReference type="Pfam" id="PF00001">
    <property type="entry name" value="7tm_1"/>
    <property type="match status" value="1"/>
</dbReference>
<dbReference type="GO" id="GO:0004930">
    <property type="term" value="F:G protein-coupled receptor activity"/>
    <property type="evidence" value="ECO:0007669"/>
    <property type="project" value="InterPro"/>
</dbReference>
<feature type="transmembrane region" description="Helical" evidence="5">
    <location>
        <begin position="25"/>
        <end position="45"/>
    </location>
</feature>
<dbReference type="GO" id="GO:0016020">
    <property type="term" value="C:membrane"/>
    <property type="evidence" value="ECO:0007669"/>
    <property type="project" value="UniProtKB-SubCell"/>
</dbReference>
<evidence type="ECO:0000259" key="6">
    <source>
        <dbReference type="PROSITE" id="PS50262"/>
    </source>
</evidence>
<feature type="transmembrane region" description="Helical" evidence="5">
    <location>
        <begin position="237"/>
        <end position="257"/>
    </location>
</feature>
<keyword evidence="4 5" id="KW-0472">Membrane</keyword>
<name>A0A814YHA8_9BILA</name>
<dbReference type="EMBL" id="CAJNOT010001637">
    <property type="protein sequence ID" value="CAF1229107.1"/>
    <property type="molecule type" value="Genomic_DNA"/>
</dbReference>
<dbReference type="PANTHER" id="PTHR46641">
    <property type="entry name" value="FMRFAMIDE RECEPTOR-RELATED"/>
    <property type="match status" value="1"/>
</dbReference>
<feature type="domain" description="G-protein coupled receptors family 1 profile" evidence="6">
    <location>
        <begin position="37"/>
        <end position="299"/>
    </location>
</feature>
<proteinExistence type="predicted"/>
<dbReference type="Proteomes" id="UP000663864">
    <property type="component" value="Unassembled WGS sequence"/>
</dbReference>
<dbReference type="AlphaFoldDB" id="A0A814YHA8"/>
<gene>
    <name evidence="7" type="ORF">ZHD862_LOCUS24275</name>
</gene>
<dbReference type="PROSITE" id="PS50262">
    <property type="entry name" value="G_PROTEIN_RECEP_F1_2"/>
    <property type="match status" value="1"/>
</dbReference>
<evidence type="ECO:0000313" key="8">
    <source>
        <dbReference type="Proteomes" id="UP000663864"/>
    </source>
</evidence>
<reference evidence="7" key="1">
    <citation type="submission" date="2021-02" db="EMBL/GenBank/DDBJ databases">
        <authorList>
            <person name="Nowell W R."/>
        </authorList>
    </citation>
    <scope>NUCLEOTIDE SEQUENCE</scope>
</reference>
<dbReference type="InterPro" id="IPR052954">
    <property type="entry name" value="GPCR-Ligand_Int"/>
</dbReference>
<evidence type="ECO:0000256" key="5">
    <source>
        <dbReference type="SAM" id="Phobius"/>
    </source>
</evidence>
<evidence type="ECO:0000256" key="2">
    <source>
        <dbReference type="ARBA" id="ARBA00022692"/>
    </source>
</evidence>
<organism evidence="7 8">
    <name type="scientific">Rotaria sordida</name>
    <dbReference type="NCBI Taxonomy" id="392033"/>
    <lineage>
        <taxon>Eukaryota</taxon>
        <taxon>Metazoa</taxon>
        <taxon>Spiralia</taxon>
        <taxon>Gnathifera</taxon>
        <taxon>Rotifera</taxon>
        <taxon>Eurotatoria</taxon>
        <taxon>Bdelloidea</taxon>
        <taxon>Philodinida</taxon>
        <taxon>Philodinidae</taxon>
        <taxon>Rotaria</taxon>
    </lineage>
</organism>
<evidence type="ECO:0000256" key="1">
    <source>
        <dbReference type="ARBA" id="ARBA00004370"/>
    </source>
</evidence>
<dbReference type="InterPro" id="IPR017452">
    <property type="entry name" value="GPCR_Rhodpsn_7TM"/>
</dbReference>
<sequence>MYDEKNSSTNATIQCRFNVALFLRYSGTLVVILGFIGNILSIVVFSRKALRSRSCSIYFLALSMSDINVLIGYTFENLLYHGYNIQVLSNSFMCKSIIFLIYASTDISNYLLTLAAMDRCILISNSTIRYRFCRKLTAKLMIICVIILFSLINSHFLFGFHIDNDGFCLPASKNYNFFYVHHYDSYIDIIKTVLIPFIIIFICNIFIIFKYTRRNTLISSTSIRRKNRRRREKDRQLTWFLLSTSLLFIFLSLPSEINDFVRTHLSQKFQTIYACQLWASTTLFILIHQINHASHFYVYTLTGPIFRKEFQKLICLFQKQTSKRNLFHSLKKQSLTIHYTQHNDIDDRRLSSPFQQTNLNSLERLSFQLDV</sequence>
<dbReference type="InterPro" id="IPR000276">
    <property type="entry name" value="GPCR_Rhodpsn"/>
</dbReference>
<feature type="transmembrane region" description="Helical" evidence="5">
    <location>
        <begin position="269"/>
        <end position="287"/>
    </location>
</feature>
<keyword evidence="3 5" id="KW-1133">Transmembrane helix</keyword>
<accession>A0A814YHA8</accession>
<evidence type="ECO:0000256" key="4">
    <source>
        <dbReference type="ARBA" id="ARBA00023136"/>
    </source>
</evidence>